<dbReference type="EMBL" id="BAABLX010000009">
    <property type="protein sequence ID" value="GAA4939327.1"/>
    <property type="molecule type" value="Genomic_DNA"/>
</dbReference>
<dbReference type="SUPFAM" id="SSF52172">
    <property type="entry name" value="CheY-like"/>
    <property type="match status" value="1"/>
</dbReference>
<dbReference type="InterPro" id="IPR011006">
    <property type="entry name" value="CheY-like_superfamily"/>
</dbReference>
<dbReference type="InterPro" id="IPR001789">
    <property type="entry name" value="Sig_transdc_resp-reg_receiver"/>
</dbReference>
<dbReference type="PANTHER" id="PTHR44591:SF19">
    <property type="entry name" value="TWO-COMPONENT RESPONSE REGULATOR-RELATED"/>
    <property type="match status" value="1"/>
</dbReference>
<protein>
    <submittedName>
        <fullName evidence="4">Response regulator</fullName>
    </submittedName>
</protein>
<organism evidence="4 5">
    <name type="scientific">Halioxenophilus aromaticivorans</name>
    <dbReference type="NCBI Taxonomy" id="1306992"/>
    <lineage>
        <taxon>Bacteria</taxon>
        <taxon>Pseudomonadati</taxon>
        <taxon>Pseudomonadota</taxon>
        <taxon>Gammaproteobacteria</taxon>
        <taxon>Alteromonadales</taxon>
        <taxon>Alteromonadaceae</taxon>
        <taxon>Halioxenophilus</taxon>
    </lineage>
</organism>
<dbReference type="Gene3D" id="3.40.50.2300">
    <property type="match status" value="1"/>
</dbReference>
<dbReference type="PANTHER" id="PTHR44591">
    <property type="entry name" value="STRESS RESPONSE REGULATOR PROTEIN 1"/>
    <property type="match status" value="1"/>
</dbReference>
<feature type="modified residue" description="4-aspartylphosphate" evidence="2">
    <location>
        <position position="55"/>
    </location>
</feature>
<dbReference type="Pfam" id="PF13487">
    <property type="entry name" value="HD_5"/>
    <property type="match status" value="1"/>
</dbReference>
<dbReference type="Gene3D" id="1.10.3210.10">
    <property type="entry name" value="Hypothetical protein af1432"/>
    <property type="match status" value="1"/>
</dbReference>
<evidence type="ECO:0000259" key="3">
    <source>
        <dbReference type="PROSITE" id="PS50110"/>
    </source>
</evidence>
<evidence type="ECO:0000256" key="1">
    <source>
        <dbReference type="ARBA" id="ARBA00022553"/>
    </source>
</evidence>
<dbReference type="InterPro" id="IPR050595">
    <property type="entry name" value="Bact_response_regulator"/>
</dbReference>
<name>A0AAV3U120_9ALTE</name>
<feature type="domain" description="Response regulatory" evidence="3">
    <location>
        <begin position="6"/>
        <end position="121"/>
    </location>
</feature>
<evidence type="ECO:0000313" key="5">
    <source>
        <dbReference type="Proteomes" id="UP001409585"/>
    </source>
</evidence>
<gene>
    <name evidence="4" type="ORF">GCM10025791_16920</name>
</gene>
<comment type="caution">
    <text evidence="4">The sequence shown here is derived from an EMBL/GenBank/DDBJ whole genome shotgun (WGS) entry which is preliminary data.</text>
</comment>
<evidence type="ECO:0000256" key="2">
    <source>
        <dbReference type="PROSITE-ProRule" id="PRU00169"/>
    </source>
</evidence>
<accession>A0AAV3U120</accession>
<dbReference type="GO" id="GO:0000160">
    <property type="term" value="P:phosphorelay signal transduction system"/>
    <property type="evidence" value="ECO:0007669"/>
    <property type="project" value="InterPro"/>
</dbReference>
<sequence length="385" mass="43184">MTDQTKILIVDDEKMVLDGLKDVLRKHYNVHTALSAKDAITLLEQSGPYAVVISDMIMPDIDGAQFLTEVRERFPHSVRILLTGQANAEESARAVNDGGVYRFLMKPCDTDKLLDILADACVKYQRNVAESEIIKTTLFASMEVMSEALSIMNPMAFSRGGRLRQVVASLAKMAKVREPWMFEIAAMLSQLGCVTCPPDLLEKVYLREKLNANEKYQYENHPEAAYQLLHKIPRMEQVALMIRNQNHPEEPAADEGREAKPMSDETHLGARFLYVAGHYDDLRMQGISHKPAIEKLHQHFKGKYGIYIDALKKAGAAVNNILIPKSIEISDLVPGMILAEDVHSQTDLLLMAQGQKMTSTAVGRLLGFHERIGVREPFTVLVRKT</sequence>
<evidence type="ECO:0000313" key="4">
    <source>
        <dbReference type="EMBL" id="GAA4939327.1"/>
    </source>
</evidence>
<dbReference type="AlphaFoldDB" id="A0AAV3U120"/>
<keyword evidence="5" id="KW-1185">Reference proteome</keyword>
<proteinExistence type="predicted"/>
<dbReference type="SMART" id="SM00448">
    <property type="entry name" value="REC"/>
    <property type="match status" value="1"/>
</dbReference>
<dbReference type="Proteomes" id="UP001409585">
    <property type="component" value="Unassembled WGS sequence"/>
</dbReference>
<reference evidence="5" key="1">
    <citation type="journal article" date="2019" name="Int. J. Syst. Evol. Microbiol.">
        <title>The Global Catalogue of Microorganisms (GCM) 10K type strain sequencing project: providing services to taxonomists for standard genome sequencing and annotation.</title>
        <authorList>
            <consortium name="The Broad Institute Genomics Platform"/>
            <consortium name="The Broad Institute Genome Sequencing Center for Infectious Disease"/>
            <person name="Wu L."/>
            <person name="Ma J."/>
        </authorList>
    </citation>
    <scope>NUCLEOTIDE SEQUENCE [LARGE SCALE GENOMIC DNA]</scope>
    <source>
        <strain evidence="5">JCM 19134</strain>
    </source>
</reference>
<dbReference type="RefSeq" id="WP_345420059.1">
    <property type="nucleotide sequence ID" value="NZ_AP031496.1"/>
</dbReference>
<dbReference type="PROSITE" id="PS50110">
    <property type="entry name" value="RESPONSE_REGULATORY"/>
    <property type="match status" value="1"/>
</dbReference>
<keyword evidence="1 2" id="KW-0597">Phosphoprotein</keyword>
<dbReference type="Pfam" id="PF00072">
    <property type="entry name" value="Response_reg"/>
    <property type="match status" value="1"/>
</dbReference>
<dbReference type="CDD" id="cd17569">
    <property type="entry name" value="REC_HupR-like"/>
    <property type="match status" value="1"/>
</dbReference>